<dbReference type="Pfam" id="PF01261">
    <property type="entry name" value="AP_endonuc_2"/>
    <property type="match status" value="1"/>
</dbReference>
<name>A0A3A4NUQ0_ABYX5</name>
<dbReference type="PANTHER" id="PTHR12110:SF21">
    <property type="entry name" value="XYLOSE ISOMERASE-LIKE TIM BARREL DOMAIN-CONTAINING PROTEIN"/>
    <property type="match status" value="1"/>
</dbReference>
<dbReference type="EMBL" id="QZKU01000064">
    <property type="protein sequence ID" value="RJP21806.1"/>
    <property type="molecule type" value="Genomic_DNA"/>
</dbReference>
<dbReference type="Proteomes" id="UP000265882">
    <property type="component" value="Unassembled WGS sequence"/>
</dbReference>
<dbReference type="InterPro" id="IPR013022">
    <property type="entry name" value="Xyl_isomerase-like_TIM-brl"/>
</dbReference>
<sequence length="310" mass="35073">MNMLAVSTSWKSTKAKNADEIIRPVLKLGVNTIELEYRVTEEVFRQMSPALKRNEPAVSSVHNFFPVPPILSEDEAGGDAFLLSSPEKEERELAVKYTLRTLEFAREAGASAVVLHLGITEMDDDYHYLKQEYAKEKPAVEKGRIRELLKQRRSISRKYLDSALFSLDKLWRPAERLSLILGIENRNTLREVPNTEELEGILDRFRGGPFGYWHDTGHAAVQELFYGIEHEALLAYFADRLVGTHLHDATGGSDHKAPGQGKIDFDMVKKYIGPSVLRVIEVHSGVSEQELKEGIKFLQDHNLVFEGEIA</sequence>
<dbReference type="InterPro" id="IPR036237">
    <property type="entry name" value="Xyl_isomerase-like_sf"/>
</dbReference>
<feature type="domain" description="Xylose isomerase-like TIM barrel" evidence="1">
    <location>
        <begin position="25"/>
        <end position="300"/>
    </location>
</feature>
<dbReference type="AlphaFoldDB" id="A0A3A4NUQ0"/>
<evidence type="ECO:0000259" key="1">
    <source>
        <dbReference type="Pfam" id="PF01261"/>
    </source>
</evidence>
<proteinExistence type="predicted"/>
<dbReference type="SUPFAM" id="SSF51658">
    <property type="entry name" value="Xylose isomerase-like"/>
    <property type="match status" value="1"/>
</dbReference>
<protein>
    <recommendedName>
        <fullName evidence="1">Xylose isomerase-like TIM barrel domain-containing protein</fullName>
    </recommendedName>
</protein>
<dbReference type="InterPro" id="IPR050312">
    <property type="entry name" value="IolE/XylAMocC-like"/>
</dbReference>
<organism evidence="2 3">
    <name type="scientific">Abyssobacteria bacterium (strain SURF_5)</name>
    <dbReference type="NCBI Taxonomy" id="2093360"/>
    <lineage>
        <taxon>Bacteria</taxon>
        <taxon>Pseudomonadati</taxon>
        <taxon>Candidatus Hydrogenedentota</taxon>
        <taxon>Candidatus Abyssobacteria</taxon>
    </lineage>
</organism>
<evidence type="ECO:0000313" key="2">
    <source>
        <dbReference type="EMBL" id="RJP21806.1"/>
    </source>
</evidence>
<gene>
    <name evidence="2" type="ORF">C4520_09115</name>
</gene>
<accession>A0A3A4NUQ0</accession>
<dbReference type="Gene3D" id="3.20.20.150">
    <property type="entry name" value="Divalent-metal-dependent TIM barrel enzymes"/>
    <property type="match status" value="1"/>
</dbReference>
<evidence type="ECO:0000313" key="3">
    <source>
        <dbReference type="Proteomes" id="UP000265882"/>
    </source>
</evidence>
<dbReference type="PANTHER" id="PTHR12110">
    <property type="entry name" value="HYDROXYPYRUVATE ISOMERASE"/>
    <property type="match status" value="1"/>
</dbReference>
<comment type="caution">
    <text evidence="2">The sequence shown here is derived from an EMBL/GenBank/DDBJ whole genome shotgun (WGS) entry which is preliminary data.</text>
</comment>
<reference evidence="2 3" key="1">
    <citation type="journal article" date="2017" name="ISME J.">
        <title>Energy and carbon metabolisms in a deep terrestrial subsurface fluid microbial community.</title>
        <authorList>
            <person name="Momper L."/>
            <person name="Jungbluth S.P."/>
            <person name="Lee M.D."/>
            <person name="Amend J.P."/>
        </authorList>
    </citation>
    <scope>NUCLEOTIDE SEQUENCE [LARGE SCALE GENOMIC DNA]</scope>
    <source>
        <strain evidence="2">SURF_5</strain>
    </source>
</reference>